<dbReference type="InterPro" id="IPR005176">
    <property type="entry name" value="PONY_dom"/>
</dbReference>
<dbReference type="PANTHER" id="PTHR12281:SF31">
    <property type="entry name" value="DCN1-LIKE PROTEIN 3"/>
    <property type="match status" value="1"/>
</dbReference>
<dbReference type="Pfam" id="PF03556">
    <property type="entry name" value="Cullin_binding"/>
    <property type="match status" value="1"/>
</dbReference>
<gene>
    <name evidence="4" type="ORF">BOX15_Mlig011714g1</name>
</gene>
<evidence type="ECO:0000313" key="4">
    <source>
        <dbReference type="EMBL" id="PAA72533.1"/>
    </source>
</evidence>
<dbReference type="FunFam" id="1.10.238.200:FF:000003">
    <property type="entry name" value="DCN1-like protein 3"/>
    <property type="match status" value="1"/>
</dbReference>
<proteinExistence type="predicted"/>
<protein>
    <recommendedName>
        <fullName evidence="1">Defective in cullin neddylation protein</fullName>
    </recommendedName>
</protein>
<dbReference type="GO" id="GO:0031624">
    <property type="term" value="F:ubiquitin conjugating enzyme binding"/>
    <property type="evidence" value="ECO:0007669"/>
    <property type="project" value="TreeGrafter"/>
</dbReference>
<dbReference type="Gene3D" id="1.10.238.200">
    <property type="entry name" value="Cullin, PONY binding domain"/>
    <property type="match status" value="1"/>
</dbReference>
<dbReference type="GO" id="GO:0005886">
    <property type="term" value="C:plasma membrane"/>
    <property type="evidence" value="ECO:0007669"/>
    <property type="project" value="UniProtKB-ARBA"/>
</dbReference>
<feature type="domain" description="DCUN1" evidence="3">
    <location>
        <begin position="71"/>
        <end position="299"/>
    </location>
</feature>
<dbReference type="EMBL" id="NIVC01001082">
    <property type="protein sequence ID" value="PAA72533.1"/>
    <property type="molecule type" value="Genomic_DNA"/>
</dbReference>
<dbReference type="InterPro" id="IPR014764">
    <property type="entry name" value="DCN-prot"/>
</dbReference>
<name>A0A267FFP1_9PLAT</name>
<feature type="region of interest" description="Disordered" evidence="2">
    <location>
        <begin position="1"/>
        <end position="47"/>
    </location>
</feature>
<dbReference type="AlphaFoldDB" id="A0A267FFP1"/>
<accession>A0A267FFP1</accession>
<dbReference type="Gene3D" id="1.10.238.10">
    <property type="entry name" value="EF-hand"/>
    <property type="match status" value="1"/>
</dbReference>
<dbReference type="STRING" id="282301.A0A267FFP1"/>
<dbReference type="GO" id="GO:2000436">
    <property type="term" value="P:positive regulation of protein neddylation"/>
    <property type="evidence" value="ECO:0007669"/>
    <property type="project" value="UniProtKB-ARBA"/>
</dbReference>
<dbReference type="PROSITE" id="PS51229">
    <property type="entry name" value="DCUN1"/>
    <property type="match status" value="1"/>
</dbReference>
<evidence type="ECO:0000313" key="5">
    <source>
        <dbReference type="Proteomes" id="UP000215902"/>
    </source>
</evidence>
<comment type="caution">
    <text evidence="4">The sequence shown here is derived from an EMBL/GenBank/DDBJ whole genome shotgun (WGS) entry which is preliminary data.</text>
</comment>
<dbReference type="GO" id="GO:0045116">
    <property type="term" value="P:protein neddylation"/>
    <property type="evidence" value="ECO:0007669"/>
    <property type="project" value="TreeGrafter"/>
</dbReference>
<dbReference type="GO" id="GO:0000151">
    <property type="term" value="C:ubiquitin ligase complex"/>
    <property type="evidence" value="ECO:0007669"/>
    <property type="project" value="TreeGrafter"/>
</dbReference>
<evidence type="ECO:0000259" key="3">
    <source>
        <dbReference type="PROSITE" id="PS51229"/>
    </source>
</evidence>
<evidence type="ECO:0000256" key="1">
    <source>
        <dbReference type="RuleBase" id="RU410713"/>
    </source>
</evidence>
<organism evidence="4 5">
    <name type="scientific">Macrostomum lignano</name>
    <dbReference type="NCBI Taxonomy" id="282301"/>
    <lineage>
        <taxon>Eukaryota</taxon>
        <taxon>Metazoa</taxon>
        <taxon>Spiralia</taxon>
        <taxon>Lophotrochozoa</taxon>
        <taxon>Platyhelminthes</taxon>
        <taxon>Rhabditophora</taxon>
        <taxon>Macrostomorpha</taxon>
        <taxon>Macrostomida</taxon>
        <taxon>Macrostomidae</taxon>
        <taxon>Macrostomum</taxon>
    </lineage>
</organism>
<reference evidence="4 5" key="1">
    <citation type="submission" date="2017-06" db="EMBL/GenBank/DDBJ databases">
        <title>A platform for efficient transgenesis in Macrostomum lignano, a flatworm model organism for stem cell research.</title>
        <authorList>
            <person name="Berezikov E."/>
        </authorList>
    </citation>
    <scope>NUCLEOTIDE SEQUENCE [LARGE SCALE GENOMIC DNA]</scope>
    <source>
        <strain evidence="4">DV1</strain>
        <tissue evidence="4">Whole organism</tissue>
    </source>
</reference>
<dbReference type="GO" id="GO:0032182">
    <property type="term" value="F:ubiquitin-like protein binding"/>
    <property type="evidence" value="ECO:0007669"/>
    <property type="project" value="TreeGrafter"/>
</dbReference>
<dbReference type="InterPro" id="IPR042460">
    <property type="entry name" value="DCN1-like_PONY"/>
</dbReference>
<dbReference type="GO" id="GO:0097602">
    <property type="term" value="F:cullin family protein binding"/>
    <property type="evidence" value="ECO:0007669"/>
    <property type="project" value="TreeGrafter"/>
</dbReference>
<sequence length="309" mass="33107">MGSCLSLKAAANPDMMPKSQQQSGKRKRRPPLPVPNSALASDGSAKTSRLQAGEAYIVGGDDRSASSSLVAATTEFDRFFASYAFEVDPTDDNGASAGASTPHLKIGAGGVAHLCRDLGLDPVDIRVLLLAWLCRAREMCAFTEAELRRGCAALRQAEAPTADGLRAALDARLDAMTGGRAGGRVSGDTLDVKDIDVAFKDLYRWAFDFGLESGQRTLQLPMATDLWALVFEARPSGVPPLLGAWLTWLQSGASGVKGVSRDTWNMFLTFIDTCGSDLSAYDHNEAWPSLIDDFVEAETDRANQNLLNC</sequence>
<dbReference type="Proteomes" id="UP000215902">
    <property type="component" value="Unassembled WGS sequence"/>
</dbReference>
<dbReference type="OrthoDB" id="27198at2759"/>
<dbReference type="PANTHER" id="PTHR12281">
    <property type="entry name" value="RP42 RELATED"/>
    <property type="match status" value="1"/>
</dbReference>
<evidence type="ECO:0000256" key="2">
    <source>
        <dbReference type="SAM" id="MobiDB-lite"/>
    </source>
</evidence>
<keyword evidence="5" id="KW-1185">Reference proteome</keyword>
<comment type="function">
    <text evidence="1">Neddylation of cullins play an essential role in the regulation of SCF-type complexes activity.</text>
</comment>